<dbReference type="InterPro" id="IPR036514">
    <property type="entry name" value="SGNH_hydro_sf"/>
</dbReference>
<comment type="similarity">
    <text evidence="1">Belongs to the 'GDSL' lipolytic enzyme family.</text>
</comment>
<feature type="chain" id="PRO_5036435729" description="GDSL esterase/lipase" evidence="3">
    <location>
        <begin position="27"/>
        <end position="389"/>
    </location>
</feature>
<dbReference type="EMBL" id="CM035415">
    <property type="protein sequence ID" value="KAH7428062.1"/>
    <property type="molecule type" value="Genomic_DNA"/>
</dbReference>
<keyword evidence="5" id="KW-1185">Reference proteome</keyword>
<dbReference type="InterPro" id="IPR035669">
    <property type="entry name" value="SGNH_plant_lipase-like"/>
</dbReference>
<dbReference type="AlphaFoldDB" id="A0A8T2TYQ0"/>
<dbReference type="EMBL" id="CM035415">
    <property type="protein sequence ID" value="KAH7428061.1"/>
    <property type="molecule type" value="Genomic_DNA"/>
</dbReference>
<evidence type="ECO:0000313" key="4">
    <source>
        <dbReference type="EMBL" id="KAH7428062.1"/>
    </source>
</evidence>
<evidence type="ECO:0000256" key="1">
    <source>
        <dbReference type="ARBA" id="ARBA00008668"/>
    </source>
</evidence>
<proteinExistence type="inferred from homology"/>
<keyword evidence="2" id="KW-0378">Hydrolase</keyword>
<dbReference type="InterPro" id="IPR008265">
    <property type="entry name" value="Lipase_GDSL_AS"/>
</dbReference>
<sequence>MQPALKLAVVALVAVLSCSMDRFTVAQQDKTLDQRQQQLNANKDDDEGNANNVPALFVFGDSIVDTGNNNHLFTLARANYRPYGIDFVDGIPTGRFADGLLPVDYLAILLGLPLVPPYLDGGDDILHGVCFASAGSGVLENTGHSYGQHIPLSAQIDNFVEVKQRLYSLLGEDAASVLVSKSLYLIVIGSNDFFDNYIPTHSIISISYPNDTSEVFPPYFEEQLLSQMIQQLQRLYDLGARKIITVGVPALGCVPYMLNRNQGQCASLLNDAVQRYNSALKQNIMSMRTSLQDAHLVYANSFDLAQRILANFTAYGFKDNQTACCGWGAYGGALPCTPVISNVCTNASENVFWDYVHPCSTAYHIVVRQLWNGPQDVIDPVNLQQLRLI</sequence>
<dbReference type="PANTHER" id="PTHR45648:SF22">
    <property type="entry name" value="GDSL LIPASE_ACYLHYDROLASE FAMILY PROTEIN (AFU_ORTHOLOGUE AFUA_4G14700)"/>
    <property type="match status" value="1"/>
</dbReference>
<dbReference type="CDD" id="cd01837">
    <property type="entry name" value="SGNH_plant_lipase_like"/>
    <property type="match status" value="1"/>
</dbReference>
<keyword evidence="3" id="KW-0732">Signal</keyword>
<dbReference type="OrthoDB" id="1600564at2759"/>
<dbReference type="Proteomes" id="UP000825935">
    <property type="component" value="Chromosome 10"/>
</dbReference>
<protein>
    <recommendedName>
        <fullName evidence="6">GDSL esterase/lipase</fullName>
    </recommendedName>
</protein>
<dbReference type="InterPro" id="IPR001087">
    <property type="entry name" value="GDSL"/>
</dbReference>
<dbReference type="PANTHER" id="PTHR45648">
    <property type="entry name" value="GDSL LIPASE/ACYLHYDROLASE FAMILY PROTEIN (AFU_ORTHOLOGUE AFUA_4G14700)"/>
    <property type="match status" value="1"/>
</dbReference>
<name>A0A8T2TYQ0_CERRI</name>
<evidence type="ECO:0008006" key="6">
    <source>
        <dbReference type="Google" id="ProtNLM"/>
    </source>
</evidence>
<dbReference type="SUPFAM" id="SSF52266">
    <property type="entry name" value="SGNH hydrolase"/>
    <property type="match status" value="1"/>
</dbReference>
<dbReference type="InterPro" id="IPR051058">
    <property type="entry name" value="GDSL_Est/Lipase"/>
</dbReference>
<dbReference type="PROSITE" id="PS01098">
    <property type="entry name" value="LIPASE_GDSL_SER"/>
    <property type="match status" value="1"/>
</dbReference>
<organism evidence="4 5">
    <name type="scientific">Ceratopteris richardii</name>
    <name type="common">Triangle waterfern</name>
    <dbReference type="NCBI Taxonomy" id="49495"/>
    <lineage>
        <taxon>Eukaryota</taxon>
        <taxon>Viridiplantae</taxon>
        <taxon>Streptophyta</taxon>
        <taxon>Embryophyta</taxon>
        <taxon>Tracheophyta</taxon>
        <taxon>Polypodiopsida</taxon>
        <taxon>Polypodiidae</taxon>
        <taxon>Polypodiales</taxon>
        <taxon>Pteridineae</taxon>
        <taxon>Pteridaceae</taxon>
        <taxon>Parkerioideae</taxon>
        <taxon>Ceratopteris</taxon>
    </lineage>
</organism>
<evidence type="ECO:0000256" key="3">
    <source>
        <dbReference type="SAM" id="SignalP"/>
    </source>
</evidence>
<dbReference type="OMA" id="CANASHY"/>
<gene>
    <name evidence="4" type="ORF">KP509_10G073800</name>
</gene>
<evidence type="ECO:0000256" key="2">
    <source>
        <dbReference type="ARBA" id="ARBA00022801"/>
    </source>
</evidence>
<dbReference type="GO" id="GO:0016298">
    <property type="term" value="F:lipase activity"/>
    <property type="evidence" value="ECO:0007669"/>
    <property type="project" value="InterPro"/>
</dbReference>
<dbReference type="GO" id="GO:0006629">
    <property type="term" value="P:lipid metabolic process"/>
    <property type="evidence" value="ECO:0007669"/>
    <property type="project" value="InterPro"/>
</dbReference>
<accession>A0A8T2TYQ0</accession>
<reference evidence="4" key="1">
    <citation type="submission" date="2021-08" db="EMBL/GenBank/DDBJ databases">
        <title>WGS assembly of Ceratopteris richardii.</title>
        <authorList>
            <person name="Marchant D.B."/>
            <person name="Chen G."/>
            <person name="Jenkins J."/>
            <person name="Shu S."/>
            <person name="Leebens-Mack J."/>
            <person name="Grimwood J."/>
            <person name="Schmutz J."/>
            <person name="Soltis P."/>
            <person name="Soltis D."/>
            <person name="Chen Z.-H."/>
        </authorList>
    </citation>
    <scope>NUCLEOTIDE SEQUENCE</scope>
    <source>
        <strain evidence="4">Whitten #5841</strain>
        <tissue evidence="4">Leaf</tissue>
    </source>
</reference>
<dbReference type="Pfam" id="PF00657">
    <property type="entry name" value="Lipase_GDSL"/>
    <property type="match status" value="1"/>
</dbReference>
<feature type="signal peptide" evidence="3">
    <location>
        <begin position="1"/>
        <end position="26"/>
    </location>
</feature>
<dbReference type="PROSITE" id="PS51257">
    <property type="entry name" value="PROKAR_LIPOPROTEIN"/>
    <property type="match status" value="1"/>
</dbReference>
<dbReference type="Gene3D" id="3.40.50.1110">
    <property type="entry name" value="SGNH hydrolase"/>
    <property type="match status" value="1"/>
</dbReference>
<evidence type="ECO:0000313" key="5">
    <source>
        <dbReference type="Proteomes" id="UP000825935"/>
    </source>
</evidence>
<comment type="caution">
    <text evidence="4">The sequence shown here is derived from an EMBL/GenBank/DDBJ whole genome shotgun (WGS) entry which is preliminary data.</text>
</comment>